<dbReference type="GO" id="GO:0005525">
    <property type="term" value="F:GTP binding"/>
    <property type="evidence" value="ECO:0007669"/>
    <property type="project" value="UniProtKB-KW"/>
</dbReference>
<dbReference type="SUPFAM" id="SSF52540">
    <property type="entry name" value="P-loop containing nucleoside triphosphate hydrolases"/>
    <property type="match status" value="1"/>
</dbReference>
<dbReference type="Proteomes" id="UP000322899">
    <property type="component" value="Unassembled WGS sequence"/>
</dbReference>
<accession>A0A5A8E3M4</accession>
<dbReference type="InterPro" id="IPR023179">
    <property type="entry name" value="GTP-bd_ortho_bundle_sf"/>
</dbReference>
<feature type="compositionally biased region" description="Basic and acidic residues" evidence="3">
    <location>
        <begin position="150"/>
        <end position="159"/>
    </location>
</feature>
<proteinExistence type="predicted"/>
<keyword evidence="2" id="KW-0342">GTP-binding</keyword>
<evidence type="ECO:0000256" key="3">
    <source>
        <dbReference type="SAM" id="MobiDB-lite"/>
    </source>
</evidence>
<sequence>MAAGRIPRGLSASLSWFPGHMAKAQQSIAEQLPKCDAVLEICDARLPLTSRNSALDALIGNRPRLVVLNKADLAPKKAVGRWLDHISETSSAAVAVCARQQDSLAQLRDALLTFTHSRFRVAGSIVAVVGIPNVGKSSVINGLRRLSEGVESSDDKSAEKANASANPWVIPAGPRGGRRSPAGAVVGARPGVTRHLRSIRMSRDPAVFLLDTPGVLQPRIDGMGAALALTATGCIKDSDALLPLSNLAEYALASLATAMPPGRAAEALASMGVDLSRPEVLPLLEPDEAAWGHLQAETALAEAANVALLDIAARLGTRGKGGGHDLRGAAQRVVQSLRSGKLGRIALDGPRPGVETSWRA</sequence>
<organism evidence="6 7">
    <name type="scientific">Cafeteria roenbergensis</name>
    <name type="common">Marine flagellate</name>
    <dbReference type="NCBI Taxonomy" id="33653"/>
    <lineage>
        <taxon>Eukaryota</taxon>
        <taxon>Sar</taxon>
        <taxon>Stramenopiles</taxon>
        <taxon>Bigyra</taxon>
        <taxon>Opalozoa</taxon>
        <taxon>Bicosoecida</taxon>
        <taxon>Cafeteriaceae</taxon>
        <taxon>Cafeteria</taxon>
    </lineage>
</organism>
<dbReference type="EMBL" id="VLTN01000063">
    <property type="protein sequence ID" value="KAA0147649.1"/>
    <property type="molecule type" value="Genomic_DNA"/>
</dbReference>
<evidence type="ECO:0000259" key="4">
    <source>
        <dbReference type="PROSITE" id="PS51721"/>
    </source>
</evidence>
<evidence type="ECO:0000256" key="1">
    <source>
        <dbReference type="ARBA" id="ARBA00022741"/>
    </source>
</evidence>
<dbReference type="GO" id="GO:0005739">
    <property type="term" value="C:mitochondrion"/>
    <property type="evidence" value="ECO:0007669"/>
    <property type="project" value="TreeGrafter"/>
</dbReference>
<feature type="region of interest" description="Disordered" evidence="3">
    <location>
        <begin position="150"/>
        <end position="183"/>
    </location>
</feature>
<dbReference type="PANTHER" id="PTHR45782:SF4">
    <property type="entry name" value="MITOCHONDRIAL RIBOSOME-ASSOCIATED GTPASE 1"/>
    <property type="match status" value="1"/>
</dbReference>
<dbReference type="InterPro" id="IPR027417">
    <property type="entry name" value="P-loop_NTPase"/>
</dbReference>
<evidence type="ECO:0000313" key="7">
    <source>
        <dbReference type="Proteomes" id="UP000322899"/>
    </source>
</evidence>
<dbReference type="Gene3D" id="1.10.1580.10">
    <property type="match status" value="1"/>
</dbReference>
<reference evidence="7 8" key="1">
    <citation type="submission" date="2019-07" db="EMBL/GenBank/DDBJ databases">
        <title>Genomes of Cafeteria roenbergensis.</title>
        <authorList>
            <person name="Fischer M.G."/>
            <person name="Hackl T."/>
            <person name="Roman M."/>
        </authorList>
    </citation>
    <scope>NUCLEOTIDE SEQUENCE [LARGE SCALE GENOMIC DNA]</scope>
    <source>
        <strain evidence="5 8">BVI</strain>
        <strain evidence="6 7">E4-10P</strain>
    </source>
</reference>
<protein>
    <recommendedName>
        <fullName evidence="4">CP-type G domain-containing protein</fullName>
    </recommendedName>
</protein>
<dbReference type="OrthoDB" id="269151at2759"/>
<dbReference type="Proteomes" id="UP000323011">
    <property type="component" value="Unassembled WGS sequence"/>
</dbReference>
<comment type="caution">
    <text evidence="6">The sequence shown here is derived from an EMBL/GenBank/DDBJ whole genome shotgun (WGS) entry which is preliminary data.</text>
</comment>
<evidence type="ECO:0000256" key="2">
    <source>
        <dbReference type="ARBA" id="ARBA00023134"/>
    </source>
</evidence>
<keyword evidence="8" id="KW-1185">Reference proteome</keyword>
<dbReference type="Gene3D" id="3.40.50.300">
    <property type="entry name" value="P-loop containing nucleotide triphosphate hydrolases"/>
    <property type="match status" value="1"/>
</dbReference>
<dbReference type="InterPro" id="IPR030378">
    <property type="entry name" value="G_CP_dom"/>
</dbReference>
<dbReference type="GO" id="GO:0003924">
    <property type="term" value="F:GTPase activity"/>
    <property type="evidence" value="ECO:0007669"/>
    <property type="project" value="TreeGrafter"/>
</dbReference>
<dbReference type="PANTHER" id="PTHR45782">
    <property type="entry name" value="MITOCHONDRIAL RIBOSOME-ASSOCIATED GTPASE 1"/>
    <property type="match status" value="1"/>
</dbReference>
<evidence type="ECO:0000313" key="5">
    <source>
        <dbReference type="EMBL" id="KAA0147649.1"/>
    </source>
</evidence>
<name>A0A5A8E3M4_CAFRO</name>
<dbReference type="CDD" id="cd01856">
    <property type="entry name" value="YlqF"/>
    <property type="match status" value="1"/>
</dbReference>
<dbReference type="GO" id="GO:0032543">
    <property type="term" value="P:mitochondrial translation"/>
    <property type="evidence" value="ECO:0007669"/>
    <property type="project" value="TreeGrafter"/>
</dbReference>
<keyword evidence="1" id="KW-0547">Nucleotide-binding</keyword>
<dbReference type="AlphaFoldDB" id="A0A5A8E3M4"/>
<dbReference type="PROSITE" id="PS51721">
    <property type="entry name" value="G_CP"/>
    <property type="match status" value="1"/>
</dbReference>
<feature type="domain" description="CP-type G" evidence="4">
    <location>
        <begin position="23"/>
        <end position="218"/>
    </location>
</feature>
<gene>
    <name evidence="6" type="ORF">FNF27_06217</name>
    <name evidence="5" type="ORF">FNF29_07204</name>
</gene>
<dbReference type="EMBL" id="VLTO01000051">
    <property type="protein sequence ID" value="KAA0171948.1"/>
    <property type="molecule type" value="Genomic_DNA"/>
</dbReference>
<evidence type="ECO:0000313" key="6">
    <source>
        <dbReference type="EMBL" id="KAA0171948.1"/>
    </source>
</evidence>
<evidence type="ECO:0000313" key="8">
    <source>
        <dbReference type="Proteomes" id="UP000323011"/>
    </source>
</evidence>